<reference evidence="1" key="1">
    <citation type="submission" date="2018-05" db="EMBL/GenBank/DDBJ databases">
        <title>Effector identification in a new, highly contiguous assembly of the strawberry crown rot pathogen Phytophthora cactorum.</title>
        <authorList>
            <person name="Armitage A.D."/>
            <person name="Nellist C.F."/>
            <person name="Bates H."/>
            <person name="Vickerstaff R.J."/>
            <person name="Harrison R.J."/>
        </authorList>
    </citation>
    <scope>NUCLEOTIDE SEQUENCE</scope>
    <source>
        <strain evidence="1">P421</strain>
    </source>
</reference>
<gene>
    <name evidence="1" type="ORF">PC129_g20053</name>
</gene>
<comment type="caution">
    <text evidence="1">The sequence shown here is derived from an EMBL/GenBank/DDBJ whole genome shotgun (WGS) entry which is preliminary data.</text>
</comment>
<proteinExistence type="predicted"/>
<protein>
    <submittedName>
        <fullName evidence="1">Uncharacterized protein</fullName>
    </submittedName>
</protein>
<dbReference type="AlphaFoldDB" id="A0A8T1H9Q7"/>
<dbReference type="EMBL" id="RCMV01001367">
    <property type="protein sequence ID" value="KAG3208930.1"/>
    <property type="molecule type" value="Genomic_DNA"/>
</dbReference>
<evidence type="ECO:0000313" key="1">
    <source>
        <dbReference type="EMBL" id="KAG3208930.1"/>
    </source>
</evidence>
<organism evidence="1 2">
    <name type="scientific">Phytophthora cactorum</name>
    <dbReference type="NCBI Taxonomy" id="29920"/>
    <lineage>
        <taxon>Eukaryota</taxon>
        <taxon>Sar</taxon>
        <taxon>Stramenopiles</taxon>
        <taxon>Oomycota</taxon>
        <taxon>Peronosporomycetes</taxon>
        <taxon>Peronosporales</taxon>
        <taxon>Peronosporaceae</taxon>
        <taxon>Phytophthora</taxon>
    </lineage>
</organism>
<evidence type="ECO:0000313" key="2">
    <source>
        <dbReference type="Proteomes" id="UP000760860"/>
    </source>
</evidence>
<sequence>MEKEIYTQVDVDLALARVAAGEKKAAVARTSADRRL</sequence>
<accession>A0A8T1H9Q7</accession>
<dbReference type="Proteomes" id="UP000760860">
    <property type="component" value="Unassembled WGS sequence"/>
</dbReference>
<name>A0A8T1H9Q7_9STRA</name>